<evidence type="ECO:0000256" key="5">
    <source>
        <dbReference type="ARBA" id="ARBA00022723"/>
    </source>
</evidence>
<dbReference type="InterPro" id="IPR038135">
    <property type="entry name" value="Methylthiotransferase_N_sf"/>
</dbReference>
<dbReference type="GO" id="GO:0035598">
    <property type="term" value="F:tRNA (N(6)-L-threonylcarbamoyladenosine(37)-C(2))-methylthiotransferase activity"/>
    <property type="evidence" value="ECO:0007669"/>
    <property type="project" value="TreeGrafter"/>
</dbReference>
<keyword evidence="5" id="KW-0479">Metal-binding</keyword>
<dbReference type="PANTHER" id="PTHR11918:SF45">
    <property type="entry name" value="THREONYLCARBAMOYLADENOSINE TRNA METHYLTHIOTRANSFERASE"/>
    <property type="match status" value="1"/>
</dbReference>
<dbReference type="AlphaFoldDB" id="D6SMV8"/>
<dbReference type="InterPro" id="IPR013848">
    <property type="entry name" value="Methylthiotransferase_N"/>
</dbReference>
<dbReference type="InterPro" id="IPR023404">
    <property type="entry name" value="rSAM_horseshoe"/>
</dbReference>
<dbReference type="Pfam" id="PF04055">
    <property type="entry name" value="Radical_SAM"/>
    <property type="match status" value="1"/>
</dbReference>
<evidence type="ECO:0000256" key="2">
    <source>
        <dbReference type="ARBA" id="ARBA00022485"/>
    </source>
</evidence>
<dbReference type="InterPro" id="IPR005839">
    <property type="entry name" value="Methylthiotransferase"/>
</dbReference>
<accession>D6SMV8</accession>
<comment type="cofactor">
    <cofactor evidence="1">
        <name>[4Fe-4S] cluster</name>
        <dbReference type="ChEBI" id="CHEBI:49883"/>
    </cofactor>
</comment>
<dbReference type="RefSeq" id="WP_008869147.1">
    <property type="nucleotide sequence ID" value="NZ_ACJN02000001.1"/>
</dbReference>
<dbReference type="PROSITE" id="PS51449">
    <property type="entry name" value="MTTASE_N"/>
    <property type="match status" value="1"/>
</dbReference>
<evidence type="ECO:0000259" key="8">
    <source>
        <dbReference type="PROSITE" id="PS51449"/>
    </source>
</evidence>
<reference evidence="10" key="1">
    <citation type="submission" date="2010-05" db="EMBL/GenBank/DDBJ databases">
        <title>The draft genome of Desulfonatronospira thiodismutans ASO3-1.</title>
        <authorList>
            <consortium name="US DOE Joint Genome Institute (JGI-PGF)"/>
            <person name="Lucas S."/>
            <person name="Copeland A."/>
            <person name="Lapidus A."/>
            <person name="Cheng J.-F."/>
            <person name="Bruce D."/>
            <person name="Goodwin L."/>
            <person name="Pitluck S."/>
            <person name="Chertkov O."/>
            <person name="Brettin T."/>
            <person name="Detter J.C."/>
            <person name="Han C."/>
            <person name="Land M.L."/>
            <person name="Hauser L."/>
            <person name="Kyrpides N."/>
            <person name="Mikhailova N."/>
            <person name="Muyzer G."/>
            <person name="Woyke T."/>
        </authorList>
    </citation>
    <scope>NUCLEOTIDE SEQUENCE [LARGE SCALE GENOMIC DNA]</scope>
    <source>
        <strain evidence="10">ASO3-1</strain>
    </source>
</reference>
<protein>
    <submittedName>
        <fullName evidence="10">RNA modification enzyme, MiaB family</fullName>
    </submittedName>
</protein>
<dbReference type="GO" id="GO:0051539">
    <property type="term" value="F:4 iron, 4 sulfur cluster binding"/>
    <property type="evidence" value="ECO:0007669"/>
    <property type="project" value="UniProtKB-KW"/>
</dbReference>
<evidence type="ECO:0000256" key="7">
    <source>
        <dbReference type="ARBA" id="ARBA00023014"/>
    </source>
</evidence>
<keyword evidence="3" id="KW-0808">Transferase</keyword>
<dbReference type="PROSITE" id="PS51918">
    <property type="entry name" value="RADICAL_SAM"/>
    <property type="match status" value="1"/>
</dbReference>
<sequence length="429" mass="48788">MSSAYFFMTTLGCRVNQYESQAISEALQRQGLVPADGPEQAGYIYVNSCAVTARAVKDLKKTLRRLRVQAPQARIIVTGCAAQIFEEELGALEEVDLVVPQSRKTSILASPFPDPHAGDPGLDYWITSYFRARPVVKVQDGCSRGCSYCIVPASRGAPVSRPPEVVLREIQGLLNRGYREIVISGINLGMYGVDLDAREDFWDLICYLEKNLASEWEDRMRLRLSSLDPAMLDSRGIDIISSSVLICPHFHLSLQSGCTWVLTRMGRDHYHPAKAIFFVERLERTIPFYSMGADFLVGFPGEKPDYFERTLKLTEALPLSYGHVFTYSPRPGTRAARWPDQIAQHVKEKRARELKEVLKHKRQRFTSKLLREDKLRLIMETPYKGMSEYYMDCFIEDQNLGLKPGDTVSAAPYKIQDSKLMVEVFSQYW</sequence>
<keyword evidence="7" id="KW-0411">Iron-sulfur</keyword>
<dbReference type="PANTHER" id="PTHR11918">
    <property type="entry name" value="RADICAL SAM PROTEINS"/>
    <property type="match status" value="1"/>
</dbReference>
<dbReference type="EMBL" id="ACJN02000001">
    <property type="protein sequence ID" value="EFI36019.1"/>
    <property type="molecule type" value="Genomic_DNA"/>
</dbReference>
<dbReference type="PROSITE" id="PS01278">
    <property type="entry name" value="MTTASE_RADICAL"/>
    <property type="match status" value="1"/>
</dbReference>
<evidence type="ECO:0000259" key="9">
    <source>
        <dbReference type="PROSITE" id="PS51918"/>
    </source>
</evidence>
<gene>
    <name evidence="10" type="ORF">Dthio_PD3461</name>
</gene>
<dbReference type="SFLD" id="SFLDS00029">
    <property type="entry name" value="Radical_SAM"/>
    <property type="match status" value="1"/>
</dbReference>
<evidence type="ECO:0000256" key="1">
    <source>
        <dbReference type="ARBA" id="ARBA00001966"/>
    </source>
</evidence>
<keyword evidence="11" id="KW-1185">Reference proteome</keyword>
<dbReference type="Gene3D" id="3.80.30.20">
    <property type="entry name" value="tm_1862 like domain"/>
    <property type="match status" value="1"/>
</dbReference>
<comment type="caution">
    <text evidence="10">The sequence shown here is derived from an EMBL/GenBank/DDBJ whole genome shotgun (WGS) entry which is preliminary data.</text>
</comment>
<name>D6SMV8_9BACT</name>
<dbReference type="Pfam" id="PF00919">
    <property type="entry name" value="UPF0004"/>
    <property type="match status" value="1"/>
</dbReference>
<feature type="domain" description="MTTase N-terminal" evidence="8">
    <location>
        <begin position="4"/>
        <end position="113"/>
    </location>
</feature>
<dbReference type="NCBIfam" id="TIGR00089">
    <property type="entry name" value="MiaB/RimO family radical SAM methylthiotransferase"/>
    <property type="match status" value="1"/>
</dbReference>
<dbReference type="InterPro" id="IPR020612">
    <property type="entry name" value="Methylthiotransferase_CS"/>
</dbReference>
<dbReference type="InterPro" id="IPR006638">
    <property type="entry name" value="Elp3/MiaA/NifB-like_rSAM"/>
</dbReference>
<keyword evidence="4" id="KW-0949">S-adenosyl-L-methionine</keyword>
<feature type="domain" description="Radical SAM core" evidence="9">
    <location>
        <begin position="128"/>
        <end position="364"/>
    </location>
</feature>
<keyword evidence="2" id="KW-0004">4Fe-4S</keyword>
<evidence type="ECO:0000256" key="4">
    <source>
        <dbReference type="ARBA" id="ARBA00022691"/>
    </source>
</evidence>
<organism evidence="10 11">
    <name type="scientific">Desulfonatronospira thiodismutans ASO3-1</name>
    <dbReference type="NCBI Taxonomy" id="555779"/>
    <lineage>
        <taxon>Bacteria</taxon>
        <taxon>Pseudomonadati</taxon>
        <taxon>Thermodesulfobacteriota</taxon>
        <taxon>Desulfovibrionia</taxon>
        <taxon>Desulfovibrionales</taxon>
        <taxon>Desulfonatronovibrionaceae</taxon>
        <taxon>Desulfonatronospira</taxon>
    </lineage>
</organism>
<dbReference type="Gene3D" id="3.40.50.12160">
    <property type="entry name" value="Methylthiotransferase, N-terminal domain"/>
    <property type="match status" value="1"/>
</dbReference>
<dbReference type="InterPro" id="IPR058240">
    <property type="entry name" value="rSAM_sf"/>
</dbReference>
<proteinExistence type="predicted"/>
<dbReference type="SUPFAM" id="SSF102114">
    <property type="entry name" value="Radical SAM enzymes"/>
    <property type="match status" value="1"/>
</dbReference>
<dbReference type="eggNOG" id="COG0621">
    <property type="taxonomic scope" value="Bacteria"/>
</dbReference>
<dbReference type="Proteomes" id="UP000005496">
    <property type="component" value="Unassembled WGS sequence"/>
</dbReference>
<evidence type="ECO:0000313" key="10">
    <source>
        <dbReference type="EMBL" id="EFI36019.1"/>
    </source>
</evidence>
<dbReference type="SFLD" id="SFLDG01082">
    <property type="entry name" value="B12-binding_domain_containing"/>
    <property type="match status" value="1"/>
</dbReference>
<keyword evidence="6" id="KW-0408">Iron</keyword>
<evidence type="ECO:0000313" key="11">
    <source>
        <dbReference type="Proteomes" id="UP000005496"/>
    </source>
</evidence>
<evidence type="ECO:0000256" key="3">
    <source>
        <dbReference type="ARBA" id="ARBA00022679"/>
    </source>
</evidence>
<evidence type="ECO:0000256" key="6">
    <source>
        <dbReference type="ARBA" id="ARBA00023004"/>
    </source>
</evidence>
<dbReference type="CDD" id="cd01335">
    <property type="entry name" value="Radical_SAM"/>
    <property type="match status" value="1"/>
</dbReference>
<dbReference type="SMART" id="SM00729">
    <property type="entry name" value="Elp3"/>
    <property type="match status" value="1"/>
</dbReference>
<dbReference type="GO" id="GO:0046872">
    <property type="term" value="F:metal ion binding"/>
    <property type="evidence" value="ECO:0007669"/>
    <property type="project" value="UniProtKB-KW"/>
</dbReference>
<dbReference type="InterPro" id="IPR007197">
    <property type="entry name" value="rSAM"/>
</dbReference>